<sequence length="245" mass="26044">GPHRRGRAARGCPCRAEPPPAAARRRVPGGVRGARRRGGARAARARDRAPRAASAHPVRRVPAVGGVLDPHADGRRTRGGGRHRGPRGDGGPRSLPRRHGVADAVRRADPRGGAARAERRVPRRGGAGHAPPRRHAALRALPVRPGRADRRLQPPPPARAAVRAVAVHDARPGGRQPLPTHAGVPRPHAGRAPRRRDRRRRPPAGRGVHPLPARRRSRAGPRGAGGARLRVLPGRPGRLRPPSGL</sequence>
<organism evidence="2">
    <name type="scientific">uncultured Gemmatimonadaceae bacterium</name>
    <dbReference type="NCBI Taxonomy" id="246130"/>
    <lineage>
        <taxon>Bacteria</taxon>
        <taxon>Pseudomonadati</taxon>
        <taxon>Gemmatimonadota</taxon>
        <taxon>Gemmatimonadia</taxon>
        <taxon>Gemmatimonadales</taxon>
        <taxon>Gemmatimonadaceae</taxon>
        <taxon>environmental samples</taxon>
    </lineage>
</organism>
<feature type="non-terminal residue" evidence="2">
    <location>
        <position position="245"/>
    </location>
</feature>
<evidence type="ECO:0000256" key="1">
    <source>
        <dbReference type="SAM" id="MobiDB-lite"/>
    </source>
</evidence>
<reference evidence="2" key="1">
    <citation type="submission" date="2020-02" db="EMBL/GenBank/DDBJ databases">
        <authorList>
            <person name="Meier V. D."/>
        </authorList>
    </citation>
    <scope>NUCLEOTIDE SEQUENCE</scope>
    <source>
        <strain evidence="2">AVDCRST_MAG40</strain>
    </source>
</reference>
<feature type="compositionally biased region" description="Low complexity" evidence="1">
    <location>
        <begin position="227"/>
        <end position="245"/>
    </location>
</feature>
<feature type="region of interest" description="Disordered" evidence="1">
    <location>
        <begin position="1"/>
        <end position="245"/>
    </location>
</feature>
<accession>A0A6J4M4N4</accession>
<name>A0A6J4M4N4_9BACT</name>
<feature type="compositionally biased region" description="Basic residues" evidence="1">
    <location>
        <begin position="23"/>
        <end position="39"/>
    </location>
</feature>
<feature type="compositionally biased region" description="Basic residues" evidence="1">
    <location>
        <begin position="188"/>
        <end position="203"/>
    </location>
</feature>
<dbReference type="AlphaFoldDB" id="A0A6J4M4N4"/>
<evidence type="ECO:0000313" key="2">
    <source>
        <dbReference type="EMBL" id="CAA9349848.1"/>
    </source>
</evidence>
<feature type="non-terminal residue" evidence="2">
    <location>
        <position position="1"/>
    </location>
</feature>
<gene>
    <name evidence="2" type="ORF">AVDCRST_MAG40-2845</name>
</gene>
<dbReference type="EMBL" id="CADCTX010000786">
    <property type="protein sequence ID" value="CAA9349848.1"/>
    <property type="molecule type" value="Genomic_DNA"/>
</dbReference>
<feature type="compositionally biased region" description="Basic and acidic residues" evidence="1">
    <location>
        <begin position="100"/>
        <end position="120"/>
    </location>
</feature>
<protein>
    <submittedName>
        <fullName evidence="2">cAMP-binding proteins - catabolite gene activator and regulatory subunit of cAMP-dependent protein kinases</fullName>
    </submittedName>
</protein>
<proteinExistence type="predicted"/>